<evidence type="ECO:0000313" key="1">
    <source>
        <dbReference type="EMBL" id="GIY85455.1"/>
    </source>
</evidence>
<protein>
    <submittedName>
        <fullName evidence="1">Uncharacterized protein</fullName>
    </submittedName>
</protein>
<dbReference type="EMBL" id="BPLR01016659">
    <property type="protein sequence ID" value="GIY85455.1"/>
    <property type="molecule type" value="Genomic_DNA"/>
</dbReference>
<keyword evidence="2" id="KW-1185">Reference proteome</keyword>
<sequence>MFETLPLLYMEGNLRLRHAVPPSNPRNTMYLRRVEGVAKQIAVVKRNDSFKGVKKKKGVGHSSGTCECPPKNGVISSNETSRALYWALLESVMSRLMPAPGSCLNVKVIPEMFVPPHHVHGIATPVTRRQFNMETSRSPHRIPRKPDVSATRGRSCETDCCRKEMTVSKVSEKTGRSSECVNFQNGVISSSRMIS</sequence>
<name>A0AAV4WUV0_CAEEX</name>
<organism evidence="1 2">
    <name type="scientific">Caerostris extrusa</name>
    <name type="common">Bark spider</name>
    <name type="synonym">Caerostris bankana</name>
    <dbReference type="NCBI Taxonomy" id="172846"/>
    <lineage>
        <taxon>Eukaryota</taxon>
        <taxon>Metazoa</taxon>
        <taxon>Ecdysozoa</taxon>
        <taxon>Arthropoda</taxon>
        <taxon>Chelicerata</taxon>
        <taxon>Arachnida</taxon>
        <taxon>Araneae</taxon>
        <taxon>Araneomorphae</taxon>
        <taxon>Entelegynae</taxon>
        <taxon>Araneoidea</taxon>
        <taxon>Araneidae</taxon>
        <taxon>Caerostris</taxon>
    </lineage>
</organism>
<comment type="caution">
    <text evidence="1">The sequence shown here is derived from an EMBL/GenBank/DDBJ whole genome shotgun (WGS) entry which is preliminary data.</text>
</comment>
<dbReference type="Proteomes" id="UP001054945">
    <property type="component" value="Unassembled WGS sequence"/>
</dbReference>
<accession>A0AAV4WUV0</accession>
<evidence type="ECO:0000313" key="2">
    <source>
        <dbReference type="Proteomes" id="UP001054945"/>
    </source>
</evidence>
<proteinExistence type="predicted"/>
<gene>
    <name evidence="1" type="ORF">CEXT_199061</name>
</gene>
<reference evidence="1 2" key="1">
    <citation type="submission" date="2021-06" db="EMBL/GenBank/DDBJ databases">
        <title>Caerostris extrusa draft genome.</title>
        <authorList>
            <person name="Kono N."/>
            <person name="Arakawa K."/>
        </authorList>
    </citation>
    <scope>NUCLEOTIDE SEQUENCE [LARGE SCALE GENOMIC DNA]</scope>
</reference>
<dbReference type="AlphaFoldDB" id="A0AAV4WUV0"/>